<dbReference type="NCBIfam" id="TIGR00427">
    <property type="entry name" value="NAAT family transporter"/>
    <property type="match status" value="1"/>
</dbReference>
<evidence type="ECO:0000256" key="3">
    <source>
        <dbReference type="ARBA" id="ARBA00022475"/>
    </source>
</evidence>
<evidence type="ECO:0000256" key="7">
    <source>
        <dbReference type="RuleBase" id="RU362048"/>
    </source>
</evidence>
<keyword evidence="6 7" id="KW-0472">Membrane</keyword>
<dbReference type="RefSeq" id="WP_150863614.1">
    <property type="nucleotide sequence ID" value="NZ_VYXP01000004.1"/>
</dbReference>
<dbReference type="EMBL" id="VYXP01000004">
    <property type="protein sequence ID" value="KAA9131824.1"/>
    <property type="molecule type" value="Genomic_DNA"/>
</dbReference>
<feature type="transmembrane region" description="Helical" evidence="7">
    <location>
        <begin position="177"/>
        <end position="197"/>
    </location>
</feature>
<comment type="subcellular location">
    <subcellularLocation>
        <location evidence="1 7">Cell membrane</location>
        <topology evidence="1 7">Multi-pass membrane protein</topology>
    </subcellularLocation>
</comment>
<dbReference type="PANTHER" id="PTHR33508">
    <property type="entry name" value="UPF0056 MEMBRANE PROTEIN YHCE"/>
    <property type="match status" value="1"/>
</dbReference>
<keyword evidence="5 7" id="KW-1133">Transmembrane helix</keyword>
<evidence type="ECO:0000256" key="1">
    <source>
        <dbReference type="ARBA" id="ARBA00004651"/>
    </source>
</evidence>
<proteinExistence type="inferred from homology"/>
<evidence type="ECO:0000256" key="4">
    <source>
        <dbReference type="ARBA" id="ARBA00022692"/>
    </source>
</evidence>
<name>A0A5N0TBM2_9GAMM</name>
<organism evidence="8 9">
    <name type="scientific">Marinihelvus fidelis</name>
    <dbReference type="NCBI Taxonomy" id="2613842"/>
    <lineage>
        <taxon>Bacteria</taxon>
        <taxon>Pseudomonadati</taxon>
        <taxon>Pseudomonadota</taxon>
        <taxon>Gammaproteobacteria</taxon>
        <taxon>Chromatiales</taxon>
        <taxon>Wenzhouxiangellaceae</taxon>
        <taxon>Marinihelvus</taxon>
    </lineage>
</organism>
<dbReference type="GO" id="GO:0005886">
    <property type="term" value="C:plasma membrane"/>
    <property type="evidence" value="ECO:0007669"/>
    <property type="project" value="UniProtKB-SubCell"/>
</dbReference>
<accession>A0A5N0TBM2</accession>
<dbReference type="Proteomes" id="UP000325372">
    <property type="component" value="Unassembled WGS sequence"/>
</dbReference>
<gene>
    <name evidence="8" type="ORF">F3N42_06490</name>
</gene>
<dbReference type="NCBIfam" id="NF008010">
    <property type="entry name" value="PRK10739.1"/>
    <property type="match status" value="1"/>
</dbReference>
<comment type="similarity">
    <text evidence="2 7">Belongs to the UPF0056 (MarC) family.</text>
</comment>
<evidence type="ECO:0000313" key="8">
    <source>
        <dbReference type="EMBL" id="KAA9131824.1"/>
    </source>
</evidence>
<feature type="transmembrane region" description="Helical" evidence="7">
    <location>
        <begin position="108"/>
        <end position="128"/>
    </location>
</feature>
<reference evidence="8 9" key="1">
    <citation type="submission" date="2019-09" db="EMBL/GenBank/DDBJ databases">
        <title>Wenzhouxiangella sp. Genome sequencing and assembly.</title>
        <authorList>
            <person name="Zhang R."/>
        </authorList>
    </citation>
    <scope>NUCLEOTIDE SEQUENCE [LARGE SCALE GENOMIC DNA]</scope>
    <source>
        <strain evidence="8 9">W260</strain>
    </source>
</reference>
<keyword evidence="9" id="KW-1185">Reference proteome</keyword>
<evidence type="ECO:0000256" key="2">
    <source>
        <dbReference type="ARBA" id="ARBA00009784"/>
    </source>
</evidence>
<dbReference type="PANTHER" id="PTHR33508:SF10">
    <property type="entry name" value="UPF0056 INNER MEMBRANE PROTEIN YHGN"/>
    <property type="match status" value="1"/>
</dbReference>
<feature type="transmembrane region" description="Helical" evidence="7">
    <location>
        <begin position="140"/>
        <end position="157"/>
    </location>
</feature>
<protein>
    <recommendedName>
        <fullName evidence="7">UPF0056 membrane protein</fullName>
    </recommendedName>
</protein>
<comment type="caution">
    <text evidence="8">The sequence shown here is derived from an EMBL/GenBank/DDBJ whole genome shotgun (WGS) entry which is preliminary data.</text>
</comment>
<evidence type="ECO:0000256" key="5">
    <source>
        <dbReference type="ARBA" id="ARBA00022989"/>
    </source>
</evidence>
<keyword evidence="3" id="KW-1003">Cell membrane</keyword>
<feature type="transmembrane region" description="Helical" evidence="7">
    <location>
        <begin position="74"/>
        <end position="93"/>
    </location>
</feature>
<dbReference type="InterPro" id="IPR002771">
    <property type="entry name" value="Multi_antbiot-R_MarC"/>
</dbReference>
<evidence type="ECO:0000256" key="6">
    <source>
        <dbReference type="ARBA" id="ARBA00023136"/>
    </source>
</evidence>
<sequence length="204" mass="21718">MNWPETLSAAATLFLVMDPLGNVPIFNSILSNMDPRRRARVVARELVFALVILLGFLLAGTAVMKFLGLSQSSLSIAGGLLLFIISLRMIFPAKAGEPGDPDEAEDPFIVPLAVPLVAGPSTIALLMLHSSSRPELLHEWIVALLMAWAASTVLLVGSPKVMALIGHRGSRALERLMGMILVILSTQMLLNGIRGFVLSLGAGA</sequence>
<keyword evidence="4 7" id="KW-0812">Transmembrane</keyword>
<evidence type="ECO:0000313" key="9">
    <source>
        <dbReference type="Proteomes" id="UP000325372"/>
    </source>
</evidence>
<dbReference type="Pfam" id="PF01914">
    <property type="entry name" value="MarC"/>
    <property type="match status" value="1"/>
</dbReference>
<comment type="caution">
    <text evidence="7">Lacks conserved residue(s) required for the propagation of feature annotation.</text>
</comment>
<dbReference type="AlphaFoldDB" id="A0A5N0TBM2"/>
<feature type="transmembrane region" description="Helical" evidence="7">
    <location>
        <begin position="46"/>
        <end position="67"/>
    </location>
</feature>